<evidence type="ECO:0000256" key="2">
    <source>
        <dbReference type="ARBA" id="ARBA00007069"/>
    </source>
</evidence>
<feature type="transmembrane region" description="Helical" evidence="8">
    <location>
        <begin position="66"/>
        <end position="86"/>
    </location>
</feature>
<gene>
    <name evidence="10" type="ORF">QLQ84_20420</name>
</gene>
<comment type="subcellular location">
    <subcellularLocation>
        <location evidence="1 8">Cell membrane</location>
        <topology evidence="1 8">Multi-pass membrane protein</topology>
    </subcellularLocation>
</comment>
<dbReference type="PROSITE" id="PS50928">
    <property type="entry name" value="ABC_TM1"/>
    <property type="match status" value="1"/>
</dbReference>
<evidence type="ECO:0000256" key="7">
    <source>
        <dbReference type="ARBA" id="ARBA00023136"/>
    </source>
</evidence>
<evidence type="ECO:0000256" key="6">
    <source>
        <dbReference type="ARBA" id="ARBA00022989"/>
    </source>
</evidence>
<dbReference type="InterPro" id="IPR051789">
    <property type="entry name" value="Bact_Polyamine_Transport"/>
</dbReference>
<comment type="caution">
    <text evidence="10">The sequence shown here is derived from an EMBL/GenBank/DDBJ whole genome shotgun (WGS) entry which is preliminary data.</text>
</comment>
<keyword evidence="3 8" id="KW-0813">Transport</keyword>
<evidence type="ECO:0000256" key="4">
    <source>
        <dbReference type="ARBA" id="ARBA00022475"/>
    </source>
</evidence>
<evidence type="ECO:0000313" key="10">
    <source>
        <dbReference type="EMBL" id="MDI5936160.1"/>
    </source>
</evidence>
<dbReference type="InterPro" id="IPR035906">
    <property type="entry name" value="MetI-like_sf"/>
</dbReference>
<dbReference type="PANTHER" id="PTHR43848:SF2">
    <property type="entry name" value="PUTRESCINE TRANSPORT SYSTEM PERMEASE PROTEIN POTI"/>
    <property type="match status" value="1"/>
</dbReference>
<organism evidence="10 11">
    <name type="scientific">Halomonas kalidii</name>
    <dbReference type="NCBI Taxonomy" id="3043293"/>
    <lineage>
        <taxon>Bacteria</taxon>
        <taxon>Pseudomonadati</taxon>
        <taxon>Pseudomonadota</taxon>
        <taxon>Gammaproteobacteria</taxon>
        <taxon>Oceanospirillales</taxon>
        <taxon>Halomonadaceae</taxon>
        <taxon>Halomonas</taxon>
    </lineage>
</organism>
<comment type="similarity">
    <text evidence="2">Belongs to the binding-protein-dependent transport system permease family. CysTW subfamily.</text>
</comment>
<evidence type="ECO:0000256" key="8">
    <source>
        <dbReference type="RuleBase" id="RU363032"/>
    </source>
</evidence>
<feature type="transmembrane region" description="Helical" evidence="8">
    <location>
        <begin position="180"/>
        <end position="200"/>
    </location>
</feature>
<evidence type="ECO:0000256" key="5">
    <source>
        <dbReference type="ARBA" id="ARBA00022692"/>
    </source>
</evidence>
<feature type="transmembrane region" description="Helical" evidence="8">
    <location>
        <begin position="98"/>
        <end position="121"/>
    </location>
</feature>
<keyword evidence="7 8" id="KW-0472">Membrane</keyword>
<accession>A0ABT6VRA5</accession>
<evidence type="ECO:0000259" key="9">
    <source>
        <dbReference type="PROSITE" id="PS50928"/>
    </source>
</evidence>
<feature type="transmembrane region" description="Helical" evidence="8">
    <location>
        <begin position="237"/>
        <end position="258"/>
    </location>
</feature>
<keyword evidence="6 8" id="KW-1133">Transmembrane helix</keyword>
<dbReference type="RefSeq" id="WP_282723574.1">
    <property type="nucleotide sequence ID" value="NZ_JASCQN010000025.1"/>
</dbReference>
<dbReference type="SUPFAM" id="SSF161098">
    <property type="entry name" value="MetI-like"/>
    <property type="match status" value="1"/>
</dbReference>
<name>A0ABT6VRA5_9GAMM</name>
<evidence type="ECO:0000313" key="11">
    <source>
        <dbReference type="Proteomes" id="UP001244242"/>
    </source>
</evidence>
<dbReference type="PANTHER" id="PTHR43848">
    <property type="entry name" value="PUTRESCINE TRANSPORT SYSTEM PERMEASE PROTEIN POTI"/>
    <property type="match status" value="1"/>
</dbReference>
<reference evidence="10 11" key="1">
    <citation type="submission" date="2023-04" db="EMBL/GenBank/DDBJ databases">
        <title>Halomonas strains isolated from rhizosphere soil.</title>
        <authorList>
            <person name="Xu L."/>
            <person name="Sun J.-Q."/>
        </authorList>
    </citation>
    <scope>NUCLEOTIDE SEQUENCE [LARGE SCALE GENOMIC DNA]</scope>
    <source>
        <strain evidence="10 11">LN1S58</strain>
    </source>
</reference>
<dbReference type="Gene3D" id="1.10.3720.10">
    <property type="entry name" value="MetI-like"/>
    <property type="match status" value="1"/>
</dbReference>
<dbReference type="Pfam" id="PF00528">
    <property type="entry name" value="BPD_transp_1"/>
    <property type="match status" value="1"/>
</dbReference>
<evidence type="ECO:0000256" key="3">
    <source>
        <dbReference type="ARBA" id="ARBA00022448"/>
    </source>
</evidence>
<proteinExistence type="inferred from homology"/>
<evidence type="ECO:0000256" key="1">
    <source>
        <dbReference type="ARBA" id="ARBA00004651"/>
    </source>
</evidence>
<dbReference type="Proteomes" id="UP001244242">
    <property type="component" value="Unassembled WGS sequence"/>
</dbReference>
<feature type="transmembrane region" description="Helical" evidence="8">
    <location>
        <begin position="207"/>
        <end position="225"/>
    </location>
</feature>
<keyword evidence="11" id="KW-1185">Reference proteome</keyword>
<feature type="domain" description="ABC transmembrane type-1" evidence="9">
    <location>
        <begin position="60"/>
        <end position="255"/>
    </location>
</feature>
<keyword evidence="4" id="KW-1003">Cell membrane</keyword>
<dbReference type="EMBL" id="JASCQO010000054">
    <property type="protein sequence ID" value="MDI5936160.1"/>
    <property type="molecule type" value="Genomic_DNA"/>
</dbReference>
<keyword evidence="5 8" id="KW-0812">Transmembrane</keyword>
<feature type="transmembrane region" description="Helical" evidence="8">
    <location>
        <begin position="7"/>
        <end position="30"/>
    </location>
</feature>
<sequence length="277" mass="30407">MRKPSFTTVMLILGLVFLYLPMLILVFYSFNASRLVTVWAGFSGRWYIELLRDQQILDAVWTSLRIAFFSASMAVCLGTLAAFVMVRFGRFRGKTALASMITAPLVMPEVITGLSLLLLFVHMAELIGWPGDRGMTTIWIAHTTFCSAYVAVVVSSRLREVDLSLEEAAMDLGAPPVKTFFQITLPVIAPALAAGWLLAFTLSLDDLVIASFVSGPGATTLPMVVFSSVRLGVSPKINALATLIILAVSLATFLAWYLMRRSEAKRRQAMQLAMQEA</sequence>
<dbReference type="InterPro" id="IPR000515">
    <property type="entry name" value="MetI-like"/>
</dbReference>
<protein>
    <submittedName>
        <fullName evidence="10">ABC transporter permease subunit</fullName>
    </submittedName>
</protein>
<dbReference type="CDD" id="cd06261">
    <property type="entry name" value="TM_PBP2"/>
    <property type="match status" value="1"/>
</dbReference>